<keyword evidence="5" id="KW-0456">Lyase</keyword>
<sequence>MVIQLGRRSISLGSTRRSRLLVVALVLSLLAGIAVAANFDWIRVQYQKLTALDYQGEGTGEVIVRIESGEDGLTIAKKLFDAGVVRDVDSFYRLLLERNPVFYPGSFILRLQMSNDAALKAVTDQSNILSFQVTIPEGYRAVQIFDELARVTGLPVDDFWCAAENLSSYSIPAEAPTIEGYLFPDTYSFDLEATAEDIISIMVTRMEKALVDAGVGKQDWHRVLTLASITQREAKQDPDFYKVARVFANRIEIGMPLETDPTITYSYDGTDMSEASVEDQIAYGYNTYLIDGLPPGPISSPGELAIDATLNPIAGDWLFFVTINLETGETKFSKTIAEHESWIPLLRQWERENPNWYDE</sequence>
<dbReference type="GO" id="GO:0016829">
    <property type="term" value="F:lyase activity"/>
    <property type="evidence" value="ECO:0007669"/>
    <property type="project" value="UniProtKB-KW"/>
</dbReference>
<proteinExistence type="inferred from homology"/>
<organism evidence="7">
    <name type="scientific">freshwater metagenome</name>
    <dbReference type="NCBI Taxonomy" id="449393"/>
    <lineage>
        <taxon>unclassified sequences</taxon>
        <taxon>metagenomes</taxon>
        <taxon>ecological metagenomes</taxon>
    </lineage>
</organism>
<evidence type="ECO:0000313" key="7">
    <source>
        <dbReference type="EMBL" id="CAB4553822.1"/>
    </source>
</evidence>
<dbReference type="Pfam" id="PF02618">
    <property type="entry name" value="YceG"/>
    <property type="match status" value="1"/>
</dbReference>
<evidence type="ECO:0000256" key="5">
    <source>
        <dbReference type="ARBA" id="ARBA00023239"/>
    </source>
</evidence>
<dbReference type="InterPro" id="IPR003770">
    <property type="entry name" value="MLTG-like"/>
</dbReference>
<protein>
    <submittedName>
        <fullName evidence="7">Unannotated protein</fullName>
    </submittedName>
</protein>
<keyword evidence="3" id="KW-1133">Transmembrane helix</keyword>
<dbReference type="PANTHER" id="PTHR30518">
    <property type="entry name" value="ENDOLYTIC MUREIN TRANSGLYCOSYLASE"/>
    <property type="match status" value="1"/>
</dbReference>
<keyword evidence="4" id="KW-0472">Membrane</keyword>
<evidence type="ECO:0000256" key="4">
    <source>
        <dbReference type="ARBA" id="ARBA00023136"/>
    </source>
</evidence>
<name>A0A6J6CQN5_9ZZZZ</name>
<dbReference type="NCBIfam" id="TIGR00247">
    <property type="entry name" value="endolytic transglycosylase MltG"/>
    <property type="match status" value="1"/>
</dbReference>
<reference evidence="7" key="1">
    <citation type="submission" date="2020-05" db="EMBL/GenBank/DDBJ databases">
        <authorList>
            <person name="Chiriac C."/>
            <person name="Salcher M."/>
            <person name="Ghai R."/>
            <person name="Kavagutti S V."/>
        </authorList>
    </citation>
    <scope>NUCLEOTIDE SEQUENCE</scope>
</reference>
<keyword evidence="6" id="KW-0961">Cell wall biogenesis/degradation</keyword>
<evidence type="ECO:0000256" key="3">
    <source>
        <dbReference type="ARBA" id="ARBA00022989"/>
    </source>
</evidence>
<gene>
    <name evidence="7" type="ORF">UFOPK1581_00352</name>
</gene>
<evidence type="ECO:0000256" key="2">
    <source>
        <dbReference type="ARBA" id="ARBA00022692"/>
    </source>
</evidence>
<keyword evidence="1" id="KW-1003">Cell membrane</keyword>
<dbReference type="GO" id="GO:0071555">
    <property type="term" value="P:cell wall organization"/>
    <property type="evidence" value="ECO:0007669"/>
    <property type="project" value="UniProtKB-KW"/>
</dbReference>
<dbReference type="AlphaFoldDB" id="A0A6J6CQN5"/>
<dbReference type="HAMAP" id="MF_02065">
    <property type="entry name" value="MltG"/>
    <property type="match status" value="1"/>
</dbReference>
<dbReference type="EMBL" id="CAEZTB010000042">
    <property type="protein sequence ID" value="CAB4553822.1"/>
    <property type="molecule type" value="Genomic_DNA"/>
</dbReference>
<evidence type="ECO:0000256" key="6">
    <source>
        <dbReference type="ARBA" id="ARBA00023316"/>
    </source>
</evidence>
<accession>A0A6J6CQN5</accession>
<keyword evidence="2" id="KW-0812">Transmembrane</keyword>
<dbReference type="PANTHER" id="PTHR30518:SF2">
    <property type="entry name" value="ENDOLYTIC MUREIN TRANSGLYCOSYLASE"/>
    <property type="match status" value="1"/>
</dbReference>
<evidence type="ECO:0000256" key="1">
    <source>
        <dbReference type="ARBA" id="ARBA00022475"/>
    </source>
</evidence>